<protein>
    <submittedName>
        <fullName evidence="1">Uncharacterized protein</fullName>
    </submittedName>
</protein>
<reference evidence="1" key="1">
    <citation type="journal article" date="2020" name="Stud. Mycol.">
        <title>101 Dothideomycetes genomes: a test case for predicting lifestyles and emergence of pathogens.</title>
        <authorList>
            <person name="Haridas S."/>
            <person name="Albert R."/>
            <person name="Binder M."/>
            <person name="Bloem J."/>
            <person name="Labutti K."/>
            <person name="Salamov A."/>
            <person name="Andreopoulos B."/>
            <person name="Baker S."/>
            <person name="Barry K."/>
            <person name="Bills G."/>
            <person name="Bluhm B."/>
            <person name="Cannon C."/>
            <person name="Castanera R."/>
            <person name="Culley D."/>
            <person name="Daum C."/>
            <person name="Ezra D."/>
            <person name="Gonzalez J."/>
            <person name="Henrissat B."/>
            <person name="Kuo A."/>
            <person name="Liang C."/>
            <person name="Lipzen A."/>
            <person name="Lutzoni F."/>
            <person name="Magnuson J."/>
            <person name="Mondo S."/>
            <person name="Nolan M."/>
            <person name="Ohm R."/>
            <person name="Pangilinan J."/>
            <person name="Park H.-J."/>
            <person name="Ramirez L."/>
            <person name="Alfaro M."/>
            <person name="Sun H."/>
            <person name="Tritt A."/>
            <person name="Yoshinaga Y."/>
            <person name="Zwiers L.-H."/>
            <person name="Turgeon B."/>
            <person name="Goodwin S."/>
            <person name="Spatafora J."/>
            <person name="Crous P."/>
            <person name="Grigoriev I."/>
        </authorList>
    </citation>
    <scope>NUCLEOTIDE SEQUENCE</scope>
    <source>
        <strain evidence="1">ATCC 200398</strain>
    </source>
</reference>
<accession>A0ACB6QCH4</accession>
<keyword evidence="2" id="KW-1185">Reference proteome</keyword>
<name>A0ACB6QCH4_9PLEO</name>
<comment type="caution">
    <text evidence="1">The sequence shown here is derived from an EMBL/GenBank/DDBJ whole genome shotgun (WGS) entry which is preliminary data.</text>
</comment>
<evidence type="ECO:0000313" key="1">
    <source>
        <dbReference type="EMBL" id="KAF2464591.1"/>
    </source>
</evidence>
<evidence type="ECO:0000313" key="2">
    <source>
        <dbReference type="Proteomes" id="UP000799755"/>
    </source>
</evidence>
<gene>
    <name evidence="1" type="ORF">BDR25DRAFT_361431</name>
</gene>
<sequence>MEIPHFYFRSILMKSCHGNLKAGILTFRAYRRKFIREFTMRARQEIFKSLIANYRFAVDQTNHRASLFTALDFISPGSTVWRKEHHWRNRRYCCLVLVNAARTEFWEAIVEEGEEVYLYISDYVAFTPLSSPLKLESAKPGRNLETSKQVSEDLFVPNGDVSDGKSNLWQRIIPFFTKPTTQPPQGKVTCSRFLGHNNHSYSFPFDRYLFHLVVTIVKSAVAEMTEVNDAYKNLSDAIPPGDESGTMPIKRLKVNDILSTLGRSAIINPVYILGVVDSDQATRSAKATPESMLSAVAEETITPPSPTQQTHNEFPDKALSDTPTLSKTPSTMAIKEPLNTDPQNEVSATDSAIKYYGPVHISGSFDKLINALEPDIVIDPEIPTHTWCVDAQTGVQPNRRVDGVERWRARVVSESMEDGSTVKSYTTQDIQSISVKEDPTIAAFKPYSVEDDIAPEEVVNATASSPSMVNRTYLEALFTSIKENIVGETLASLYACVKGGVVPKEALIATVSSLAIEGRTDPEVLLASLENDLKFMLELPLPEAKAAHVEDVNSPSLALDAEKVESGGFFLTPSPVGSSCKSKANNADNTRSLESSYRHDSDGEGHMTIMERVYAYEARLKARKDVPDRSEDQYKSDNPPSTSELNAKYAKCVDEFPRVECESSSSSFLAGSETGDVKSILGRTPKNPLAEIIHDESGSISFKFVARCATSEGCVNGSVIGDENVSSLADKATIVPEPSGEAEGESFESRPMAMNAPTGHAGDGKEKAIMGSMVARHEKKTINGNGDGETQLWLNLLAPSTSTKSPATAPASTSITPDSSRTRSISTVSFGTGPNDQAIFGNLVPSQIWDGSNDEDWVDLSNGPTRQSGPRVGDPTNKKALPIAAVPEAKNGAPGFHLPRSEKSMRVLVKNWWTGSNRPLEDEKKSLELNDLNGSLRRSIVYCRPWLGWNGSV</sequence>
<dbReference type="Proteomes" id="UP000799755">
    <property type="component" value="Unassembled WGS sequence"/>
</dbReference>
<dbReference type="EMBL" id="MU003535">
    <property type="protein sequence ID" value="KAF2464591.1"/>
    <property type="molecule type" value="Genomic_DNA"/>
</dbReference>
<proteinExistence type="predicted"/>
<organism evidence="1 2">
    <name type="scientific">Lindgomyces ingoldianus</name>
    <dbReference type="NCBI Taxonomy" id="673940"/>
    <lineage>
        <taxon>Eukaryota</taxon>
        <taxon>Fungi</taxon>
        <taxon>Dikarya</taxon>
        <taxon>Ascomycota</taxon>
        <taxon>Pezizomycotina</taxon>
        <taxon>Dothideomycetes</taxon>
        <taxon>Pleosporomycetidae</taxon>
        <taxon>Pleosporales</taxon>
        <taxon>Lindgomycetaceae</taxon>
        <taxon>Lindgomyces</taxon>
    </lineage>
</organism>